<organism evidence="2 3">
    <name type="scientific">Polyplosphaeria fusca</name>
    <dbReference type="NCBI Taxonomy" id="682080"/>
    <lineage>
        <taxon>Eukaryota</taxon>
        <taxon>Fungi</taxon>
        <taxon>Dikarya</taxon>
        <taxon>Ascomycota</taxon>
        <taxon>Pezizomycotina</taxon>
        <taxon>Dothideomycetes</taxon>
        <taxon>Pleosporomycetidae</taxon>
        <taxon>Pleosporales</taxon>
        <taxon>Tetraplosphaeriaceae</taxon>
        <taxon>Polyplosphaeria</taxon>
    </lineage>
</organism>
<evidence type="ECO:0000256" key="1">
    <source>
        <dbReference type="SAM" id="MobiDB-lite"/>
    </source>
</evidence>
<reference evidence="2" key="1">
    <citation type="journal article" date="2020" name="Stud. Mycol.">
        <title>101 Dothideomycetes genomes: a test case for predicting lifestyles and emergence of pathogens.</title>
        <authorList>
            <person name="Haridas S."/>
            <person name="Albert R."/>
            <person name="Binder M."/>
            <person name="Bloem J."/>
            <person name="Labutti K."/>
            <person name="Salamov A."/>
            <person name="Andreopoulos B."/>
            <person name="Baker S."/>
            <person name="Barry K."/>
            <person name="Bills G."/>
            <person name="Bluhm B."/>
            <person name="Cannon C."/>
            <person name="Castanera R."/>
            <person name="Culley D."/>
            <person name="Daum C."/>
            <person name="Ezra D."/>
            <person name="Gonzalez J."/>
            <person name="Henrissat B."/>
            <person name="Kuo A."/>
            <person name="Liang C."/>
            <person name="Lipzen A."/>
            <person name="Lutzoni F."/>
            <person name="Magnuson J."/>
            <person name="Mondo S."/>
            <person name="Nolan M."/>
            <person name="Ohm R."/>
            <person name="Pangilinan J."/>
            <person name="Park H.-J."/>
            <person name="Ramirez L."/>
            <person name="Alfaro M."/>
            <person name="Sun H."/>
            <person name="Tritt A."/>
            <person name="Yoshinaga Y."/>
            <person name="Zwiers L.-H."/>
            <person name="Turgeon B."/>
            <person name="Goodwin S."/>
            <person name="Spatafora J."/>
            <person name="Crous P."/>
            <person name="Grigoriev I."/>
        </authorList>
    </citation>
    <scope>NUCLEOTIDE SEQUENCE</scope>
    <source>
        <strain evidence="2">CBS 125425</strain>
    </source>
</reference>
<sequence length="355" mass="40958">MQSNMSALLSLPDELLIIICQNVALPDLLNLRLTHLHLASLILNKSTSICEATARTTFPDAEFLLRVQPGERQDFAWLKGLVLKYNSAVLVDKFRHRSSWMYYEPRWIPAESPIGDTLRSRVESGWHVFHHLGQLLTTHYPPPSPSPPPPKPPKLLFWKKPPKAPSTPHPGLTPLRQKLEAYIATLTDQARKDYQLTASLVLITLFNNPTHRAWYFYRIAQHHRHAQHQYLFLLRCTPYPFFLHWMPDRNPPSRAATLQRTFNAMVRGTSAEEAKQLDALAAWLTECLNTGVGDFYWFDVMEEECSRYLSWLNGLQRFHSQEPEPRDWVEEGVGYDVVLDWRGDTGLQGKTALVR</sequence>
<evidence type="ECO:0000313" key="2">
    <source>
        <dbReference type="EMBL" id="KAF2726944.1"/>
    </source>
</evidence>
<name>A0A9P4UU96_9PLEO</name>
<dbReference type="OrthoDB" id="5279806at2759"/>
<gene>
    <name evidence="2" type="ORF">EJ04DRAFT_582368</name>
</gene>
<feature type="compositionally biased region" description="Pro residues" evidence="1">
    <location>
        <begin position="140"/>
        <end position="153"/>
    </location>
</feature>
<evidence type="ECO:0000313" key="3">
    <source>
        <dbReference type="Proteomes" id="UP000799444"/>
    </source>
</evidence>
<dbReference type="AlphaFoldDB" id="A0A9P4UU96"/>
<proteinExistence type="predicted"/>
<dbReference type="Proteomes" id="UP000799444">
    <property type="component" value="Unassembled WGS sequence"/>
</dbReference>
<accession>A0A9P4UU96</accession>
<keyword evidence="3" id="KW-1185">Reference proteome</keyword>
<dbReference type="EMBL" id="ML996370">
    <property type="protein sequence ID" value="KAF2726944.1"/>
    <property type="molecule type" value="Genomic_DNA"/>
</dbReference>
<evidence type="ECO:0008006" key="4">
    <source>
        <dbReference type="Google" id="ProtNLM"/>
    </source>
</evidence>
<feature type="region of interest" description="Disordered" evidence="1">
    <location>
        <begin position="139"/>
        <end position="173"/>
    </location>
</feature>
<comment type="caution">
    <text evidence="2">The sequence shown here is derived from an EMBL/GenBank/DDBJ whole genome shotgun (WGS) entry which is preliminary data.</text>
</comment>
<protein>
    <recommendedName>
        <fullName evidence="4">F-box domain-containing protein</fullName>
    </recommendedName>
</protein>